<evidence type="ECO:0000256" key="2">
    <source>
        <dbReference type="ARBA" id="ARBA00022598"/>
    </source>
</evidence>
<organism evidence="16 17">
    <name type="scientific">Salicibibacter kimchii</name>
    <dbReference type="NCBI Taxonomy" id="2099786"/>
    <lineage>
        <taxon>Bacteria</taxon>
        <taxon>Bacillati</taxon>
        <taxon>Bacillota</taxon>
        <taxon>Bacilli</taxon>
        <taxon>Bacillales</taxon>
        <taxon>Bacillaceae</taxon>
        <taxon>Salicibibacter</taxon>
    </lineage>
</organism>
<comment type="function">
    <text evidence="15">Catalyzes the ATP-dependent conversion of 7-carboxy-7-deazaguanine (CDG) to 7-cyano-7-deazaguanine (preQ(0)).</text>
</comment>
<keyword evidence="7 15" id="KW-0067">ATP-binding</keyword>
<feature type="binding site" evidence="15">
    <location>
        <position position="222"/>
    </location>
    <ligand>
        <name>Zn(2+)</name>
        <dbReference type="ChEBI" id="CHEBI:29105"/>
    </ligand>
</feature>
<comment type="catalytic activity">
    <reaction evidence="10 15">
        <text>7-carboxy-7-carbaguanine + NH4(+) + 2 ATP = 7-cyano-7-carbaguanine + 2 AMP + 2 diphosphate + 2 H(+)</text>
        <dbReference type="Rhea" id="RHEA:27982"/>
        <dbReference type="ChEBI" id="CHEBI:15378"/>
        <dbReference type="ChEBI" id="CHEBI:28938"/>
        <dbReference type="ChEBI" id="CHEBI:30616"/>
        <dbReference type="ChEBI" id="CHEBI:33019"/>
        <dbReference type="ChEBI" id="CHEBI:45075"/>
        <dbReference type="ChEBI" id="CHEBI:61036"/>
        <dbReference type="ChEBI" id="CHEBI:456215"/>
        <dbReference type="EC" id="6.3.4.20"/>
    </reaction>
</comment>
<evidence type="ECO:0000256" key="4">
    <source>
        <dbReference type="ARBA" id="ARBA00022741"/>
    </source>
</evidence>
<evidence type="ECO:0000256" key="15">
    <source>
        <dbReference type="HAMAP-Rule" id="MF_01633"/>
    </source>
</evidence>
<dbReference type="SUPFAM" id="SSF52402">
    <property type="entry name" value="Adenine nucleotide alpha hydrolases-like"/>
    <property type="match status" value="1"/>
</dbReference>
<evidence type="ECO:0000256" key="3">
    <source>
        <dbReference type="ARBA" id="ARBA00022723"/>
    </source>
</evidence>
<reference evidence="16 17" key="1">
    <citation type="journal article" date="2018" name="J. Microbiol.">
        <title>Salicibibacter kimchii gen. nov., sp. nov., a moderately halophilic and alkalitolerant bacterium in the family Bacillaceae, isolated from kimchi.</title>
        <authorList>
            <person name="Jang J.Y."/>
            <person name="Oh Y.J."/>
            <person name="Lim S.K."/>
            <person name="Park H.K."/>
            <person name="Lee C."/>
            <person name="Kim J.Y."/>
            <person name="Lee M.A."/>
            <person name="Choi H.J."/>
        </authorList>
    </citation>
    <scope>NUCLEOTIDE SEQUENCE [LARGE SCALE GENOMIC DNA]</scope>
    <source>
        <strain evidence="16 17">NKC1-1</strain>
    </source>
</reference>
<comment type="pathway">
    <text evidence="1 15">Purine metabolism; 7-cyano-7-deazaguanine biosynthesis.</text>
</comment>
<dbReference type="EC" id="6.3.4.20" evidence="9 15"/>
<feature type="binding site" evidence="15">
    <location>
        <position position="216"/>
    </location>
    <ligand>
        <name>Zn(2+)</name>
        <dbReference type="ChEBI" id="CHEBI:29105"/>
    </ligand>
</feature>
<evidence type="ECO:0000256" key="14">
    <source>
        <dbReference type="ARBA" id="ARBA00080941"/>
    </source>
</evidence>
<dbReference type="GO" id="GO:0008270">
    <property type="term" value="F:zinc ion binding"/>
    <property type="evidence" value="ECO:0007669"/>
    <property type="project" value="UniProtKB-UniRule"/>
</dbReference>
<evidence type="ECO:0000256" key="6">
    <source>
        <dbReference type="ARBA" id="ARBA00022833"/>
    </source>
</evidence>
<dbReference type="Pfam" id="PF06508">
    <property type="entry name" value="QueC"/>
    <property type="match status" value="1"/>
</dbReference>
<dbReference type="NCBIfam" id="TIGR00364">
    <property type="entry name" value="7-cyano-7-deazaguanine synthase QueC"/>
    <property type="match status" value="1"/>
</dbReference>
<dbReference type="AlphaFoldDB" id="A0A345C2Q5"/>
<evidence type="ECO:0000256" key="5">
    <source>
        <dbReference type="ARBA" id="ARBA00022785"/>
    </source>
</evidence>
<protein>
    <recommendedName>
        <fullName evidence="11 15">7-cyano-7-deazaguanine synthase</fullName>
        <ecNumber evidence="9 15">6.3.4.20</ecNumber>
    </recommendedName>
    <alternativeName>
        <fullName evidence="14 15">7-cyano-7-carbaguanine synthase</fullName>
    </alternativeName>
    <alternativeName>
        <fullName evidence="13 15">PreQ(0) synthase</fullName>
    </alternativeName>
    <alternativeName>
        <fullName evidence="12 15">Queuosine biosynthesis protein QueC</fullName>
    </alternativeName>
</protein>
<dbReference type="PANTHER" id="PTHR42914:SF1">
    <property type="entry name" value="7-CYANO-7-DEAZAGUANINE SYNTHASE"/>
    <property type="match status" value="1"/>
</dbReference>
<evidence type="ECO:0000313" key="17">
    <source>
        <dbReference type="Proteomes" id="UP000252100"/>
    </source>
</evidence>
<dbReference type="KEGG" id="rue:DT065_16840"/>
<feature type="binding site" evidence="15">
    <location>
        <position position="207"/>
    </location>
    <ligand>
        <name>Zn(2+)</name>
        <dbReference type="ChEBI" id="CHEBI:29105"/>
    </ligand>
</feature>
<evidence type="ECO:0000256" key="10">
    <source>
        <dbReference type="ARBA" id="ARBA00047890"/>
    </source>
</evidence>
<dbReference type="PANTHER" id="PTHR42914">
    <property type="entry name" value="7-CYANO-7-DEAZAGUANINE SYNTHASE"/>
    <property type="match status" value="1"/>
</dbReference>
<evidence type="ECO:0000256" key="9">
    <source>
        <dbReference type="ARBA" id="ARBA00039149"/>
    </source>
</evidence>
<comment type="subunit">
    <text evidence="15">Homodimer.</text>
</comment>
<dbReference type="InterPro" id="IPR018317">
    <property type="entry name" value="QueC"/>
</dbReference>
<feature type="binding site" evidence="15">
    <location>
        <position position="219"/>
    </location>
    <ligand>
        <name>Zn(2+)</name>
        <dbReference type="ChEBI" id="CHEBI:29105"/>
    </ligand>
</feature>
<dbReference type="FunFam" id="3.40.50.620:FF:000017">
    <property type="entry name" value="7-cyano-7-deazaguanine synthase"/>
    <property type="match status" value="1"/>
</dbReference>
<dbReference type="EMBL" id="CP031092">
    <property type="protein sequence ID" value="AXF57486.1"/>
    <property type="molecule type" value="Genomic_DNA"/>
</dbReference>
<comment type="similarity">
    <text evidence="8 15">Belongs to the QueC family.</text>
</comment>
<proteinExistence type="inferred from homology"/>
<dbReference type="Proteomes" id="UP000252100">
    <property type="component" value="Chromosome"/>
</dbReference>
<dbReference type="GO" id="GO:0008616">
    <property type="term" value="P:tRNA queuosine(34) biosynthetic process"/>
    <property type="evidence" value="ECO:0007669"/>
    <property type="project" value="UniProtKB-UniRule"/>
</dbReference>
<dbReference type="HAMAP" id="MF_01633">
    <property type="entry name" value="QueC"/>
    <property type="match status" value="1"/>
</dbReference>
<comment type="cofactor">
    <cofactor evidence="15">
        <name>Zn(2+)</name>
        <dbReference type="ChEBI" id="CHEBI:29105"/>
    </cofactor>
    <text evidence="15">Binds 1 zinc ion per subunit.</text>
</comment>
<keyword evidence="6 15" id="KW-0862">Zinc</keyword>
<evidence type="ECO:0000313" key="16">
    <source>
        <dbReference type="EMBL" id="AXF57486.1"/>
    </source>
</evidence>
<evidence type="ECO:0000256" key="13">
    <source>
        <dbReference type="ARBA" id="ARBA00080406"/>
    </source>
</evidence>
<keyword evidence="4 15" id="KW-0547">Nucleotide-binding</keyword>
<accession>A0A345C2Q5</accession>
<dbReference type="OrthoDB" id="9789567at2"/>
<evidence type="ECO:0000256" key="12">
    <source>
        <dbReference type="ARBA" id="ARBA00076159"/>
    </source>
</evidence>
<dbReference type="UniPathway" id="UPA00391"/>
<gene>
    <name evidence="15 16" type="primary">queC</name>
    <name evidence="16" type="ORF">DT065_16840</name>
</gene>
<dbReference type="CDD" id="cd01995">
    <property type="entry name" value="QueC-like"/>
    <property type="match status" value="1"/>
</dbReference>
<evidence type="ECO:0000256" key="1">
    <source>
        <dbReference type="ARBA" id="ARBA00005061"/>
    </source>
</evidence>
<evidence type="ECO:0000256" key="11">
    <source>
        <dbReference type="ARBA" id="ARBA00069440"/>
    </source>
</evidence>
<keyword evidence="17" id="KW-1185">Reference proteome</keyword>
<keyword evidence="3 15" id="KW-0479">Metal-binding</keyword>
<evidence type="ECO:0000256" key="7">
    <source>
        <dbReference type="ARBA" id="ARBA00022840"/>
    </source>
</evidence>
<feature type="binding site" evidence="15">
    <location>
        <begin position="30"/>
        <end position="40"/>
    </location>
    <ligand>
        <name>ATP</name>
        <dbReference type="ChEBI" id="CHEBI:30616"/>
    </ligand>
</feature>
<name>A0A345C2Q5_9BACI</name>
<keyword evidence="2 15" id="KW-0436">Ligase</keyword>
<dbReference type="Gene3D" id="3.40.50.620">
    <property type="entry name" value="HUPs"/>
    <property type="match status" value="1"/>
</dbReference>
<keyword evidence="5 15" id="KW-0671">Queuosine biosynthesis</keyword>
<dbReference type="InterPro" id="IPR014729">
    <property type="entry name" value="Rossmann-like_a/b/a_fold"/>
</dbReference>
<dbReference type="GO" id="GO:0005524">
    <property type="term" value="F:ATP binding"/>
    <property type="evidence" value="ECO:0007669"/>
    <property type="project" value="UniProtKB-UniRule"/>
</dbReference>
<sequence>MDTSCIIIEIEINGRKGGVVLPQRSAVVVFSGGQDSTTCLFWALARFEKVYAVTFSYGQRHDEEIEVAKGIAADVGVEHEVLDMDLLNQLAPNALTRDDIEVSEGAEGELPSTFVPGRNLLFFSFAAIFGEQRGAKHIVTGVSETDYSGYPDCRDGFVKSLNVTLNLAMDDTLVLHTPLMWLDKAEVWKLADDLGQLQYIRDYTLTCYQGIRGDGCGECPACKLRGQGLETYLNSKDRDA</sequence>
<dbReference type="GO" id="GO:0016879">
    <property type="term" value="F:ligase activity, forming carbon-nitrogen bonds"/>
    <property type="evidence" value="ECO:0007669"/>
    <property type="project" value="UniProtKB-UniRule"/>
</dbReference>
<dbReference type="PIRSF" id="PIRSF006293">
    <property type="entry name" value="ExsB"/>
    <property type="match status" value="1"/>
</dbReference>
<evidence type="ECO:0000256" key="8">
    <source>
        <dbReference type="ARBA" id="ARBA00037993"/>
    </source>
</evidence>